<protein>
    <submittedName>
        <fullName evidence="2">Uncharacterized protein</fullName>
    </submittedName>
</protein>
<dbReference type="AlphaFoldDB" id="A0A834SR47"/>
<reference evidence="2" key="1">
    <citation type="submission" date="2020-09" db="EMBL/GenBank/DDBJ databases">
        <title>Genome-Enabled Discovery of Anthraquinone Biosynthesis in Senna tora.</title>
        <authorList>
            <person name="Kang S.-H."/>
            <person name="Pandey R.P."/>
            <person name="Lee C.-M."/>
            <person name="Sim J.-S."/>
            <person name="Jeong J.-T."/>
            <person name="Choi B.-S."/>
            <person name="Jung M."/>
            <person name="Ginzburg D."/>
            <person name="Zhao K."/>
            <person name="Won S.Y."/>
            <person name="Oh T.-J."/>
            <person name="Yu Y."/>
            <person name="Kim N.-H."/>
            <person name="Lee O.R."/>
            <person name="Lee T.-H."/>
            <person name="Bashyal P."/>
            <person name="Kim T.-S."/>
            <person name="Lee W.-H."/>
            <person name="Kawkins C."/>
            <person name="Kim C.-K."/>
            <person name="Kim J.S."/>
            <person name="Ahn B.O."/>
            <person name="Rhee S.Y."/>
            <person name="Sohng J.K."/>
        </authorList>
    </citation>
    <scope>NUCLEOTIDE SEQUENCE</scope>
    <source>
        <tissue evidence="2">Leaf</tissue>
    </source>
</reference>
<accession>A0A834SR47</accession>
<evidence type="ECO:0000313" key="2">
    <source>
        <dbReference type="EMBL" id="KAF7807628.1"/>
    </source>
</evidence>
<gene>
    <name evidence="2" type="ORF">G2W53_039789</name>
</gene>
<dbReference type="Proteomes" id="UP000634136">
    <property type="component" value="Unassembled WGS sequence"/>
</dbReference>
<comment type="caution">
    <text evidence="2">The sequence shown here is derived from an EMBL/GenBank/DDBJ whole genome shotgun (WGS) entry which is preliminary data.</text>
</comment>
<organism evidence="2 3">
    <name type="scientific">Senna tora</name>
    <dbReference type="NCBI Taxonomy" id="362788"/>
    <lineage>
        <taxon>Eukaryota</taxon>
        <taxon>Viridiplantae</taxon>
        <taxon>Streptophyta</taxon>
        <taxon>Embryophyta</taxon>
        <taxon>Tracheophyta</taxon>
        <taxon>Spermatophyta</taxon>
        <taxon>Magnoliopsida</taxon>
        <taxon>eudicotyledons</taxon>
        <taxon>Gunneridae</taxon>
        <taxon>Pentapetalae</taxon>
        <taxon>rosids</taxon>
        <taxon>fabids</taxon>
        <taxon>Fabales</taxon>
        <taxon>Fabaceae</taxon>
        <taxon>Caesalpinioideae</taxon>
        <taxon>Cassia clade</taxon>
        <taxon>Senna</taxon>
    </lineage>
</organism>
<proteinExistence type="predicted"/>
<sequence length="119" mass="13259">MLGDEAFTDFLFSSVQRNQVLRRVHCSPLLALLCWKFLNSESGASFSLTASRGRDPKPQPSVYFLLVSPSRSHLIAVAADWGFWYSCAIFFLDTFSTIAFLIGQILLESATFGSLQKVT</sequence>
<keyword evidence="1" id="KW-0812">Transmembrane</keyword>
<evidence type="ECO:0000313" key="3">
    <source>
        <dbReference type="Proteomes" id="UP000634136"/>
    </source>
</evidence>
<evidence type="ECO:0000256" key="1">
    <source>
        <dbReference type="SAM" id="Phobius"/>
    </source>
</evidence>
<keyword evidence="1" id="KW-0472">Membrane</keyword>
<dbReference type="EMBL" id="JAAIUW010000012">
    <property type="protein sequence ID" value="KAF7807628.1"/>
    <property type="molecule type" value="Genomic_DNA"/>
</dbReference>
<keyword evidence="1" id="KW-1133">Transmembrane helix</keyword>
<feature type="transmembrane region" description="Helical" evidence="1">
    <location>
        <begin position="83"/>
        <end position="107"/>
    </location>
</feature>
<name>A0A834SR47_9FABA</name>
<keyword evidence="3" id="KW-1185">Reference proteome</keyword>